<evidence type="ECO:0000259" key="3">
    <source>
        <dbReference type="Pfam" id="PF14238"/>
    </source>
</evidence>
<dbReference type="EMBL" id="NRSD01000011">
    <property type="protein sequence ID" value="MBK1645343.1"/>
    <property type="molecule type" value="Genomic_DNA"/>
</dbReference>
<gene>
    <name evidence="4" type="ORF">CKO25_11960</name>
</gene>
<feature type="region of interest" description="Disordered" evidence="1">
    <location>
        <begin position="325"/>
        <end position="365"/>
    </location>
</feature>
<dbReference type="Proteomes" id="UP001138802">
    <property type="component" value="Unassembled WGS sequence"/>
</dbReference>
<evidence type="ECO:0000256" key="2">
    <source>
        <dbReference type="SAM" id="Phobius"/>
    </source>
</evidence>
<keyword evidence="2" id="KW-0812">Transmembrane</keyword>
<evidence type="ECO:0000256" key="1">
    <source>
        <dbReference type="SAM" id="MobiDB-lite"/>
    </source>
</evidence>
<accession>A0A9X0WIU4</accession>
<feature type="compositionally biased region" description="Low complexity" evidence="1">
    <location>
        <begin position="334"/>
        <end position="348"/>
    </location>
</feature>
<keyword evidence="2" id="KW-0472">Membrane</keyword>
<evidence type="ECO:0000313" key="5">
    <source>
        <dbReference type="Proteomes" id="UP001138802"/>
    </source>
</evidence>
<proteinExistence type="predicted"/>
<name>A0A9X0WIU4_9GAMM</name>
<dbReference type="InterPro" id="IPR025641">
    <property type="entry name" value="DUF4340"/>
</dbReference>
<feature type="transmembrane region" description="Helical" evidence="2">
    <location>
        <begin position="24"/>
        <end position="44"/>
    </location>
</feature>
<reference evidence="4 5" key="1">
    <citation type="journal article" date="2020" name="Microorganisms">
        <title>Osmotic Adaptation and Compatible Solute Biosynthesis of Phototrophic Bacteria as Revealed from Genome Analyses.</title>
        <authorList>
            <person name="Imhoff J.F."/>
            <person name="Rahn T."/>
            <person name="Kunzel S."/>
            <person name="Keller A."/>
            <person name="Neulinger S.C."/>
        </authorList>
    </citation>
    <scope>NUCLEOTIDE SEQUENCE [LARGE SCALE GENOMIC DNA]</scope>
    <source>
        <strain evidence="4 5">DSM 21303</strain>
    </source>
</reference>
<sequence>MSETPTSNPSVAELSWHQDLRTPIVLGLGVLLILQLLIALGLSLTGSRSLAPMAIDTPLFEFRPLEVERVILTSGDGAEQLTLSRTHDTWVLANLAEFPIQAAKVDQLIEDVLALRKPPPIAGSEDARKRFKVADTSFDRRLSIEGKTGPLAELIVGDSPGFRRVFARPPGDPGVYDLQLASSSLSPRRDDWIELGLLRLEAGEISAVSIDEMRLVRADDGQWSLSEFDQAVDQEAVQALIQRLANLSYRGVLGIEEEAAFGQASPVLSINIELADGSARHYRISQAVESPDFVLKDTTRPWYFKVSTIDLGELLETSLEDLVEPTEFDEDPSSAEPASPAATLEPAPVGNEPDGEDAMTVPTHP</sequence>
<dbReference type="Pfam" id="PF14238">
    <property type="entry name" value="DUF4340"/>
    <property type="match status" value="1"/>
</dbReference>
<keyword evidence="5" id="KW-1185">Reference proteome</keyword>
<evidence type="ECO:0000313" key="4">
    <source>
        <dbReference type="EMBL" id="MBK1645343.1"/>
    </source>
</evidence>
<dbReference type="RefSeq" id="WP_200388144.1">
    <property type="nucleotide sequence ID" value="NZ_NRSD01000011.1"/>
</dbReference>
<keyword evidence="2" id="KW-1133">Transmembrane helix</keyword>
<protein>
    <recommendedName>
        <fullName evidence="3">DUF4340 domain-containing protein</fullName>
    </recommendedName>
</protein>
<organism evidence="4 5">
    <name type="scientific">Thiocapsa imhoffii</name>
    <dbReference type="NCBI Taxonomy" id="382777"/>
    <lineage>
        <taxon>Bacteria</taxon>
        <taxon>Pseudomonadati</taxon>
        <taxon>Pseudomonadota</taxon>
        <taxon>Gammaproteobacteria</taxon>
        <taxon>Chromatiales</taxon>
        <taxon>Chromatiaceae</taxon>
        <taxon>Thiocapsa</taxon>
    </lineage>
</organism>
<dbReference type="AlphaFoldDB" id="A0A9X0WIU4"/>
<comment type="caution">
    <text evidence="4">The sequence shown here is derived from an EMBL/GenBank/DDBJ whole genome shotgun (WGS) entry which is preliminary data.</text>
</comment>
<feature type="domain" description="DUF4340" evidence="3">
    <location>
        <begin position="90"/>
        <end position="266"/>
    </location>
</feature>